<comment type="caution">
    <text evidence="13">The sequence shown here is derived from an EMBL/GenBank/DDBJ whole genome shotgun (WGS) entry which is preliminary data.</text>
</comment>
<dbReference type="EC" id="3.1.2.22" evidence="2"/>
<feature type="region of interest" description="Disordered" evidence="10">
    <location>
        <begin position="159"/>
        <end position="178"/>
    </location>
</feature>
<comment type="function">
    <text evidence="7">Hydrolyzes fatty acids from S-acylated cysteine residues in proteins with a strong preference for palmitoylated G-alpha proteins over other acyl substrates. Mediates the deacylation of G-alpha proteins such as GPA1 in vivo, but has weak or no activity toward palmitoylated Ras proteins. Has weak lysophospholipase activity in vitro; however such activity may not exist in vivo.</text>
</comment>
<dbReference type="InterPro" id="IPR050565">
    <property type="entry name" value="LYPA1-2/EST-like"/>
</dbReference>
<gene>
    <name evidence="13" type="ORF">ESCO_001124</name>
</gene>
<dbReference type="GO" id="GO:0052689">
    <property type="term" value="F:carboxylic ester hydrolase activity"/>
    <property type="evidence" value="ECO:0007669"/>
    <property type="project" value="UniProtKB-KW"/>
</dbReference>
<accession>A0A0M9VTE3</accession>
<keyword evidence="5" id="KW-0378">Hydrolase</keyword>
<feature type="domain" description="Phospholipase/carboxylesterase/thioesterase" evidence="12">
    <location>
        <begin position="67"/>
        <end position="125"/>
    </location>
</feature>
<dbReference type="InterPro" id="IPR029058">
    <property type="entry name" value="AB_hydrolase_fold"/>
</dbReference>
<evidence type="ECO:0000256" key="5">
    <source>
        <dbReference type="ARBA" id="ARBA00022801"/>
    </source>
</evidence>
<dbReference type="OrthoDB" id="2418081at2759"/>
<keyword evidence="11" id="KW-1133">Transmembrane helix</keyword>
<comment type="similarity">
    <text evidence="1">Belongs to the AB hydrolase superfamily. AB hydrolase 2 family.</text>
</comment>
<comment type="catalytic activity">
    <reaction evidence="9">
        <text>S-hexadecanoyl-L-cysteinyl-[protein] + H2O = L-cysteinyl-[protein] + hexadecanoate + H(+)</text>
        <dbReference type="Rhea" id="RHEA:19233"/>
        <dbReference type="Rhea" id="RHEA-COMP:10131"/>
        <dbReference type="Rhea" id="RHEA-COMP:11032"/>
        <dbReference type="ChEBI" id="CHEBI:7896"/>
        <dbReference type="ChEBI" id="CHEBI:15377"/>
        <dbReference type="ChEBI" id="CHEBI:15378"/>
        <dbReference type="ChEBI" id="CHEBI:29950"/>
        <dbReference type="ChEBI" id="CHEBI:74151"/>
        <dbReference type="EC" id="3.1.2.22"/>
    </reaction>
</comment>
<evidence type="ECO:0000256" key="7">
    <source>
        <dbReference type="ARBA" id="ARBA00029392"/>
    </source>
</evidence>
<evidence type="ECO:0000256" key="8">
    <source>
        <dbReference type="ARBA" id="ARBA00031195"/>
    </source>
</evidence>
<dbReference type="PANTHER" id="PTHR10655:SF17">
    <property type="entry name" value="LYSOPHOSPHOLIPASE-LIKE PROTEIN 1"/>
    <property type="match status" value="1"/>
</dbReference>
<dbReference type="AlphaFoldDB" id="A0A0M9VTE3"/>
<dbReference type="InterPro" id="IPR003140">
    <property type="entry name" value="PLipase/COase/thioEstase"/>
</dbReference>
<evidence type="ECO:0000256" key="4">
    <source>
        <dbReference type="ARBA" id="ARBA00022487"/>
    </source>
</evidence>
<keyword evidence="6" id="KW-0276">Fatty acid metabolism</keyword>
<evidence type="ECO:0000259" key="12">
    <source>
        <dbReference type="Pfam" id="PF02230"/>
    </source>
</evidence>
<dbReference type="GO" id="GO:0005737">
    <property type="term" value="C:cytoplasm"/>
    <property type="evidence" value="ECO:0007669"/>
    <property type="project" value="TreeGrafter"/>
</dbReference>
<organism evidence="13 14">
    <name type="scientific">Escovopsis weberi</name>
    <dbReference type="NCBI Taxonomy" id="150374"/>
    <lineage>
        <taxon>Eukaryota</taxon>
        <taxon>Fungi</taxon>
        <taxon>Dikarya</taxon>
        <taxon>Ascomycota</taxon>
        <taxon>Pezizomycotina</taxon>
        <taxon>Sordariomycetes</taxon>
        <taxon>Hypocreomycetidae</taxon>
        <taxon>Hypocreales</taxon>
        <taxon>Hypocreaceae</taxon>
        <taxon>Escovopsis</taxon>
    </lineage>
</organism>
<keyword evidence="6" id="KW-0443">Lipid metabolism</keyword>
<keyword evidence="14" id="KW-1185">Reference proteome</keyword>
<feature type="domain" description="Phospholipase/carboxylesterase/thioesterase" evidence="12">
    <location>
        <begin position="169"/>
        <end position="291"/>
    </location>
</feature>
<dbReference type="EMBL" id="LGSR01000020">
    <property type="protein sequence ID" value="KOS18719.1"/>
    <property type="molecule type" value="Genomic_DNA"/>
</dbReference>
<evidence type="ECO:0000256" key="2">
    <source>
        <dbReference type="ARBA" id="ARBA00012423"/>
    </source>
</evidence>
<keyword evidence="4" id="KW-0719">Serine esterase</keyword>
<evidence type="ECO:0000256" key="10">
    <source>
        <dbReference type="SAM" id="MobiDB-lite"/>
    </source>
</evidence>
<dbReference type="Pfam" id="PF02230">
    <property type="entry name" value="Abhydrolase_2"/>
    <property type="match status" value="2"/>
</dbReference>
<name>A0A0M9VTE3_ESCWE</name>
<evidence type="ECO:0000256" key="1">
    <source>
        <dbReference type="ARBA" id="ARBA00006499"/>
    </source>
</evidence>
<dbReference type="SUPFAM" id="SSF53474">
    <property type="entry name" value="alpha/beta-Hydrolases"/>
    <property type="match status" value="1"/>
</dbReference>
<evidence type="ECO:0000256" key="9">
    <source>
        <dbReference type="ARBA" id="ARBA00047337"/>
    </source>
</evidence>
<dbReference type="GO" id="GO:0006631">
    <property type="term" value="P:fatty acid metabolic process"/>
    <property type="evidence" value="ECO:0007669"/>
    <property type="project" value="UniProtKB-KW"/>
</dbReference>
<reference evidence="13 14" key="1">
    <citation type="submission" date="2015-07" db="EMBL/GenBank/DDBJ databases">
        <title>The genome of the fungus Escovopsis weberi, a specialized disease agent of ant agriculture.</title>
        <authorList>
            <person name="de Man T.J."/>
            <person name="Stajich J.E."/>
            <person name="Kubicek C.P."/>
            <person name="Chenthamara K."/>
            <person name="Atanasova L."/>
            <person name="Druzhinina I.S."/>
            <person name="Birnbaum S."/>
            <person name="Barribeau S.M."/>
            <person name="Teiling C."/>
            <person name="Suen G."/>
            <person name="Currie C."/>
            <person name="Gerardo N.M."/>
        </authorList>
    </citation>
    <scope>NUCLEOTIDE SEQUENCE [LARGE SCALE GENOMIC DNA]</scope>
</reference>
<keyword evidence="11" id="KW-0812">Transmembrane</keyword>
<feature type="compositionally biased region" description="Basic and acidic residues" evidence="10">
    <location>
        <begin position="159"/>
        <end position="169"/>
    </location>
</feature>
<evidence type="ECO:0000313" key="13">
    <source>
        <dbReference type="EMBL" id="KOS18719.1"/>
    </source>
</evidence>
<dbReference type="Proteomes" id="UP000053831">
    <property type="component" value="Unassembled WGS sequence"/>
</dbReference>
<dbReference type="Gene3D" id="3.40.50.1820">
    <property type="entry name" value="alpha/beta hydrolase"/>
    <property type="match status" value="1"/>
</dbReference>
<evidence type="ECO:0000256" key="3">
    <source>
        <dbReference type="ARBA" id="ARBA00014923"/>
    </source>
</evidence>
<dbReference type="GO" id="GO:0008474">
    <property type="term" value="F:palmitoyl-(protein) hydrolase activity"/>
    <property type="evidence" value="ECO:0007669"/>
    <property type="project" value="UniProtKB-EC"/>
</dbReference>
<keyword evidence="11" id="KW-0472">Membrane</keyword>
<protein>
    <recommendedName>
        <fullName evidence="3">Acyl-protein thioesterase 1</fullName>
        <ecNumber evidence="2">3.1.2.22</ecNumber>
    </recommendedName>
    <alternativeName>
        <fullName evidence="8">Palmitoyl-protein hydrolase</fullName>
    </alternativeName>
</protein>
<evidence type="ECO:0000313" key="14">
    <source>
        <dbReference type="Proteomes" id="UP000053831"/>
    </source>
</evidence>
<proteinExistence type="inferred from homology"/>
<evidence type="ECO:0000256" key="11">
    <source>
        <dbReference type="SAM" id="Phobius"/>
    </source>
</evidence>
<dbReference type="PANTHER" id="PTHR10655">
    <property type="entry name" value="LYSOPHOSPHOLIPASE-RELATED"/>
    <property type="match status" value="1"/>
</dbReference>
<dbReference type="STRING" id="150374.A0A0M9VTE3"/>
<feature type="transmembrane region" description="Helical" evidence="11">
    <location>
        <begin position="6"/>
        <end position="28"/>
    </location>
</feature>
<sequence length="292" mass="31736">MLNSRAIFLLTVAIAFCGFYFSSIVAFLSEVAGARIAGTFAYPPRAPGSAPPNVHIASSMPSYRAPLVIPAIGRHTATVIFAHGLGDTGHGWSDVVQAFQRNGRLNEVKFILPHAPVIPITVVSPYSRFTDVARRPKTQDPAYADKPFAMARMVDIPHQDGTDLMNPKDSEEDEEGIRESRKYLQSLIDNEIERNGIPSGRIVLGGFSQGGAMSIFTGLTSPVKLGGVVALSCWLLLNSKFKSFLPEGDVNKQTPVFMGHGDADPLVRYQWGQATQKALTDLGFSVDLKAYR</sequence>
<evidence type="ECO:0000256" key="6">
    <source>
        <dbReference type="ARBA" id="ARBA00022832"/>
    </source>
</evidence>